<evidence type="ECO:0000313" key="3">
    <source>
        <dbReference type="Proteomes" id="UP000477722"/>
    </source>
</evidence>
<gene>
    <name evidence="2" type="ORF">G5C65_36575</name>
</gene>
<dbReference type="Proteomes" id="UP000477722">
    <property type="component" value="Unassembled WGS sequence"/>
</dbReference>
<protein>
    <recommendedName>
        <fullName evidence="4">SpdD protein</fullName>
    </recommendedName>
</protein>
<evidence type="ECO:0000313" key="2">
    <source>
        <dbReference type="EMBL" id="NGO73740.1"/>
    </source>
</evidence>
<dbReference type="AlphaFoldDB" id="A0A6G4XA54"/>
<accession>A0A6G4XA54</accession>
<keyword evidence="1" id="KW-0812">Transmembrane</keyword>
<dbReference type="EMBL" id="JAAKZZ010000875">
    <property type="protein sequence ID" value="NGO73740.1"/>
    <property type="molecule type" value="Genomic_DNA"/>
</dbReference>
<proteinExistence type="predicted"/>
<keyword evidence="3" id="KW-1185">Reference proteome</keyword>
<evidence type="ECO:0000256" key="1">
    <source>
        <dbReference type="SAM" id="Phobius"/>
    </source>
</evidence>
<feature type="transmembrane region" description="Helical" evidence="1">
    <location>
        <begin position="12"/>
        <end position="40"/>
    </location>
</feature>
<evidence type="ECO:0008006" key="4">
    <source>
        <dbReference type="Google" id="ProtNLM"/>
    </source>
</evidence>
<keyword evidence="1" id="KW-1133">Transmembrane helix</keyword>
<comment type="caution">
    <text evidence="2">The sequence shown here is derived from an EMBL/GenBank/DDBJ whole genome shotgun (WGS) entry which is preliminary data.</text>
</comment>
<sequence>MCTAVGGGTVALVVIGAVLVSMLLAIALSAISVAICALVLRSLTSQERRR</sequence>
<name>A0A6G4XA54_9ACTN</name>
<keyword evidence="1" id="KW-0472">Membrane</keyword>
<organism evidence="2 3">
    <name type="scientific">Streptomyces boncukensis</name>
    <dbReference type="NCBI Taxonomy" id="2711219"/>
    <lineage>
        <taxon>Bacteria</taxon>
        <taxon>Bacillati</taxon>
        <taxon>Actinomycetota</taxon>
        <taxon>Actinomycetes</taxon>
        <taxon>Kitasatosporales</taxon>
        <taxon>Streptomycetaceae</taxon>
        <taxon>Streptomyces</taxon>
    </lineage>
</organism>
<reference evidence="2 3" key="1">
    <citation type="submission" date="2020-02" db="EMBL/GenBank/DDBJ databases">
        <title>Whole-genome analyses of novel actinobacteria.</title>
        <authorList>
            <person name="Sahin N."/>
            <person name="Tatar D."/>
        </authorList>
    </citation>
    <scope>NUCLEOTIDE SEQUENCE [LARGE SCALE GENOMIC DNA]</scope>
    <source>
        <strain evidence="2 3">SB3404</strain>
    </source>
</reference>